<evidence type="ECO:0000313" key="1">
    <source>
        <dbReference type="EMBL" id="KAB2666541.1"/>
    </source>
</evidence>
<protein>
    <recommendedName>
        <fullName evidence="5">HeH/LEM domain-containing protein</fullName>
    </recommendedName>
</protein>
<dbReference type="EMBL" id="JAAXZB010000001">
    <property type="protein sequence ID" value="NKW09431.1"/>
    <property type="molecule type" value="Genomic_DNA"/>
</dbReference>
<organism evidence="2 4">
    <name type="scientific">Brucella tritici</name>
    <dbReference type="NCBI Taxonomy" id="94626"/>
    <lineage>
        <taxon>Bacteria</taxon>
        <taxon>Pseudomonadati</taxon>
        <taxon>Pseudomonadota</taxon>
        <taxon>Alphaproteobacteria</taxon>
        <taxon>Hyphomicrobiales</taxon>
        <taxon>Brucellaceae</taxon>
        <taxon>Brucella/Ochrobactrum group</taxon>
        <taxon>Brucella</taxon>
    </lineage>
</organism>
<dbReference type="Proteomes" id="UP000558475">
    <property type="component" value="Unassembled WGS sequence"/>
</dbReference>
<sequence>MTKVLITRNMTVTNGRGSAEAFTKSEEPLTIGIELDFETYRRLKRAGAAVPVVETGIAALHDDPTSEPEGEGSGRAAELGTMTKAQLFAYTDQNDIAAPTNANKAELIKLIIAHEELNG</sequence>
<gene>
    <name evidence="1" type="ORF">F9K91_04990</name>
    <name evidence="2" type="ORF">HGG76_05915</name>
</gene>
<dbReference type="AlphaFoldDB" id="A0A7X6FP84"/>
<evidence type="ECO:0008006" key="5">
    <source>
        <dbReference type="Google" id="ProtNLM"/>
    </source>
</evidence>
<evidence type="ECO:0000313" key="4">
    <source>
        <dbReference type="Proteomes" id="UP000558475"/>
    </source>
</evidence>
<comment type="caution">
    <text evidence="2">The sequence shown here is derived from an EMBL/GenBank/DDBJ whole genome shotgun (WGS) entry which is preliminary data.</text>
</comment>
<dbReference type="RefSeq" id="WP_151677323.1">
    <property type="nucleotide sequence ID" value="NZ_WBWA01000003.1"/>
</dbReference>
<accession>A0A7X6FP84</accession>
<dbReference type="Proteomes" id="UP000430843">
    <property type="component" value="Unassembled WGS sequence"/>
</dbReference>
<name>A0A7X6FP84_9HYPH</name>
<dbReference type="EMBL" id="WBWA01000003">
    <property type="protein sequence ID" value="KAB2666541.1"/>
    <property type="molecule type" value="Genomic_DNA"/>
</dbReference>
<proteinExistence type="predicted"/>
<reference evidence="2 4" key="2">
    <citation type="submission" date="2020-04" db="EMBL/GenBank/DDBJ databases">
        <title>Whole genome sequencing of clinical and environmental type strains of Ochrobactrum.</title>
        <authorList>
            <person name="Dharne M."/>
        </authorList>
    </citation>
    <scope>NUCLEOTIDE SEQUENCE [LARGE SCALE GENOMIC DNA]</scope>
    <source>
        <strain evidence="2 4">DSM 13340</strain>
    </source>
</reference>
<keyword evidence="3" id="KW-1185">Reference proteome</keyword>
<reference evidence="1 3" key="1">
    <citation type="submission" date="2019-09" db="EMBL/GenBank/DDBJ databases">
        <title>Taxonomic organization of the family Brucellaceae based on a phylogenomic approach.</title>
        <authorList>
            <person name="Leclercq S."/>
            <person name="Cloeckaert A."/>
            <person name="Zygmunt M.S."/>
        </authorList>
    </citation>
    <scope>NUCLEOTIDE SEQUENCE [LARGE SCALE GENOMIC DNA]</scope>
    <source>
        <strain evidence="1 3">LMG 18957</strain>
    </source>
</reference>
<evidence type="ECO:0000313" key="3">
    <source>
        <dbReference type="Proteomes" id="UP000430843"/>
    </source>
</evidence>
<evidence type="ECO:0000313" key="2">
    <source>
        <dbReference type="EMBL" id="NKW09431.1"/>
    </source>
</evidence>